<reference evidence="1" key="1">
    <citation type="submission" date="2014-11" db="EMBL/GenBank/DDBJ databases">
        <authorList>
            <person name="Amaro Gonzalez C."/>
        </authorList>
    </citation>
    <scope>NUCLEOTIDE SEQUENCE</scope>
</reference>
<accession>A0A0E9TPU0</accession>
<protein>
    <submittedName>
        <fullName evidence="1">Uncharacterized protein</fullName>
    </submittedName>
</protein>
<proteinExistence type="predicted"/>
<name>A0A0E9TPU0_ANGAN</name>
<evidence type="ECO:0000313" key="1">
    <source>
        <dbReference type="EMBL" id="JAH54885.1"/>
    </source>
</evidence>
<reference evidence="1" key="2">
    <citation type="journal article" date="2015" name="Fish Shellfish Immunol.">
        <title>Early steps in the European eel (Anguilla anguilla)-Vibrio vulnificus interaction in the gills: Role of the RtxA13 toxin.</title>
        <authorList>
            <person name="Callol A."/>
            <person name="Pajuelo D."/>
            <person name="Ebbesson L."/>
            <person name="Teles M."/>
            <person name="MacKenzie S."/>
            <person name="Amaro C."/>
        </authorList>
    </citation>
    <scope>NUCLEOTIDE SEQUENCE</scope>
</reference>
<organism evidence="1">
    <name type="scientific">Anguilla anguilla</name>
    <name type="common">European freshwater eel</name>
    <name type="synonym">Muraena anguilla</name>
    <dbReference type="NCBI Taxonomy" id="7936"/>
    <lineage>
        <taxon>Eukaryota</taxon>
        <taxon>Metazoa</taxon>
        <taxon>Chordata</taxon>
        <taxon>Craniata</taxon>
        <taxon>Vertebrata</taxon>
        <taxon>Euteleostomi</taxon>
        <taxon>Actinopterygii</taxon>
        <taxon>Neopterygii</taxon>
        <taxon>Teleostei</taxon>
        <taxon>Anguilliformes</taxon>
        <taxon>Anguillidae</taxon>
        <taxon>Anguilla</taxon>
    </lineage>
</organism>
<dbReference type="EMBL" id="GBXM01053692">
    <property type="protein sequence ID" value="JAH54885.1"/>
    <property type="molecule type" value="Transcribed_RNA"/>
</dbReference>
<dbReference type="AlphaFoldDB" id="A0A0E9TPU0"/>
<sequence length="19" mass="1885">MCQVDYGKQGGAAEWGGAG</sequence>